<organism evidence="1 2">
    <name type="scientific">Caenimonas terrae</name>
    <dbReference type="NCBI Taxonomy" id="696074"/>
    <lineage>
        <taxon>Bacteria</taxon>
        <taxon>Pseudomonadati</taxon>
        <taxon>Pseudomonadota</taxon>
        <taxon>Betaproteobacteria</taxon>
        <taxon>Burkholderiales</taxon>
        <taxon>Comamonadaceae</taxon>
        <taxon>Caenimonas</taxon>
    </lineage>
</organism>
<sequence length="101" mass="10865">MTSSPCPLESACLALWAATLSLMTAYMQQRAPAHRLLLARRIAANFDTLSQQASFAPASRDAFARLHSRWHGIAEGLARPATLPGGPGLLERLLAGAQQRL</sequence>
<keyword evidence="2" id="KW-1185">Reference proteome</keyword>
<reference evidence="2" key="1">
    <citation type="journal article" date="2019" name="Int. J. Syst. Evol. Microbiol.">
        <title>The Global Catalogue of Microorganisms (GCM) 10K type strain sequencing project: providing services to taxonomists for standard genome sequencing and annotation.</title>
        <authorList>
            <consortium name="The Broad Institute Genomics Platform"/>
            <consortium name="The Broad Institute Genome Sequencing Center for Infectious Disease"/>
            <person name="Wu L."/>
            <person name="Ma J."/>
        </authorList>
    </citation>
    <scope>NUCLEOTIDE SEQUENCE [LARGE SCALE GENOMIC DNA]</scope>
    <source>
        <strain evidence="2">CCUG 57401</strain>
    </source>
</reference>
<evidence type="ECO:0000313" key="1">
    <source>
        <dbReference type="EMBL" id="MFC5498234.1"/>
    </source>
</evidence>
<dbReference type="RefSeq" id="WP_376850293.1">
    <property type="nucleotide sequence ID" value="NZ_JBHSMF010000006.1"/>
</dbReference>
<evidence type="ECO:0000313" key="2">
    <source>
        <dbReference type="Proteomes" id="UP001596037"/>
    </source>
</evidence>
<accession>A0ABW0NH27</accession>
<protein>
    <submittedName>
        <fullName evidence="1">Uncharacterized protein</fullName>
    </submittedName>
</protein>
<dbReference type="EMBL" id="JBHSMF010000006">
    <property type="protein sequence ID" value="MFC5498234.1"/>
    <property type="molecule type" value="Genomic_DNA"/>
</dbReference>
<proteinExistence type="predicted"/>
<dbReference type="Proteomes" id="UP001596037">
    <property type="component" value="Unassembled WGS sequence"/>
</dbReference>
<name>A0ABW0NH27_9BURK</name>
<gene>
    <name evidence="1" type="ORF">ACFPOE_11880</name>
</gene>
<comment type="caution">
    <text evidence="1">The sequence shown here is derived from an EMBL/GenBank/DDBJ whole genome shotgun (WGS) entry which is preliminary data.</text>
</comment>